<dbReference type="GO" id="GO:0004519">
    <property type="term" value="F:endonuclease activity"/>
    <property type="evidence" value="ECO:0007669"/>
    <property type="project" value="UniProtKB-KW"/>
</dbReference>
<dbReference type="AlphaFoldDB" id="A0A235EUF8"/>
<dbReference type="OrthoDB" id="9797574at2"/>
<evidence type="ECO:0000313" key="2">
    <source>
        <dbReference type="Proteomes" id="UP000215181"/>
    </source>
</evidence>
<evidence type="ECO:0000313" key="1">
    <source>
        <dbReference type="EMBL" id="OYD52649.1"/>
    </source>
</evidence>
<keyword evidence="1" id="KW-0378">Hydrolase</keyword>
<organism evidence="1 2">
    <name type="scientific">Thauera propionica</name>
    <dbReference type="NCBI Taxonomy" id="2019431"/>
    <lineage>
        <taxon>Bacteria</taxon>
        <taxon>Pseudomonadati</taxon>
        <taxon>Pseudomonadota</taxon>
        <taxon>Betaproteobacteria</taxon>
        <taxon>Rhodocyclales</taxon>
        <taxon>Zoogloeaceae</taxon>
        <taxon>Thauera</taxon>
    </lineage>
</organism>
<accession>A0A235EUF8</accession>
<name>A0A235EUF8_9RHOO</name>
<sequence length="131" mass="14420">MSSSPLLLHPACIKTLSAVEAHPERSNQHEFNGVVELKQIFGLAGFSRPAKFSIRGTSISTDADVTWYDARSAHPTRTEHRLYFQTNTVMTHANEGDNIVIGFDKSKNLHIVLIPRGAAGHNPGITSWQTV</sequence>
<comment type="caution">
    <text evidence="1">The sequence shown here is derived from an EMBL/GenBank/DDBJ whole genome shotgun (WGS) entry which is preliminary data.</text>
</comment>
<keyword evidence="1" id="KW-0540">Nuclease</keyword>
<gene>
    <name evidence="1" type="ORF">CGK74_16905</name>
</gene>
<reference evidence="1 2" key="1">
    <citation type="submission" date="2017-07" db="EMBL/GenBank/DDBJ databases">
        <title>Thauera sp. KNDSS-Mac4 genome sequence and assembly.</title>
        <authorList>
            <person name="Mayilraj S."/>
        </authorList>
    </citation>
    <scope>NUCLEOTIDE SEQUENCE [LARGE SCALE GENOMIC DNA]</scope>
    <source>
        <strain evidence="1 2">KNDSS-Mac4</strain>
    </source>
</reference>
<dbReference type="EMBL" id="NOIH01000032">
    <property type="protein sequence ID" value="OYD52649.1"/>
    <property type="molecule type" value="Genomic_DNA"/>
</dbReference>
<protein>
    <submittedName>
        <fullName evidence="1">Type II restriction endonuclease</fullName>
    </submittedName>
</protein>
<proteinExistence type="predicted"/>
<dbReference type="RefSeq" id="WP_094269577.1">
    <property type="nucleotide sequence ID" value="NZ_NOIH01000032.1"/>
</dbReference>
<keyword evidence="1" id="KW-0255">Endonuclease</keyword>
<dbReference type="Proteomes" id="UP000215181">
    <property type="component" value="Unassembled WGS sequence"/>
</dbReference>
<keyword evidence="2" id="KW-1185">Reference proteome</keyword>